<reference evidence="1" key="2">
    <citation type="submission" date="2019-06" db="EMBL/GenBank/DDBJ databases">
        <title>Genomics analysis of Aphanomyces spp. identifies a new class of oomycete effector associated with host adaptation.</title>
        <authorList>
            <person name="Gaulin E."/>
        </authorList>
    </citation>
    <scope>NUCLEOTIDE SEQUENCE</scope>
    <source>
        <strain evidence="1">CBS 578.67</strain>
    </source>
</reference>
<dbReference type="Proteomes" id="UP000332933">
    <property type="component" value="Unassembled WGS sequence"/>
</dbReference>
<dbReference type="PANTHER" id="PTHR46586">
    <property type="entry name" value="ANKYRIN REPEAT-CONTAINING PROTEIN"/>
    <property type="match status" value="1"/>
</dbReference>
<dbReference type="AlphaFoldDB" id="A0A485K466"/>
<protein>
    <submittedName>
        <fullName evidence="2">Aste57867_24 protein</fullName>
    </submittedName>
</protein>
<dbReference type="SUPFAM" id="SSF48403">
    <property type="entry name" value="Ankyrin repeat"/>
    <property type="match status" value="1"/>
</dbReference>
<keyword evidence="3" id="KW-1185">Reference proteome</keyword>
<reference evidence="2 3" key="1">
    <citation type="submission" date="2019-03" db="EMBL/GenBank/DDBJ databases">
        <authorList>
            <person name="Gaulin E."/>
            <person name="Dumas B."/>
        </authorList>
    </citation>
    <scope>NUCLEOTIDE SEQUENCE [LARGE SCALE GENOMIC DNA]</scope>
    <source>
        <strain evidence="2">CBS 568.67</strain>
    </source>
</reference>
<evidence type="ECO:0000313" key="3">
    <source>
        <dbReference type="Proteomes" id="UP000332933"/>
    </source>
</evidence>
<dbReference type="EMBL" id="VJMH01000001">
    <property type="protein sequence ID" value="KAF0720829.1"/>
    <property type="molecule type" value="Genomic_DNA"/>
</dbReference>
<evidence type="ECO:0000313" key="1">
    <source>
        <dbReference type="EMBL" id="KAF0720829.1"/>
    </source>
</evidence>
<dbReference type="OrthoDB" id="823504at2759"/>
<dbReference type="EMBL" id="CAADRA010000001">
    <property type="protein sequence ID" value="VFT77250.1"/>
    <property type="molecule type" value="Genomic_DNA"/>
</dbReference>
<dbReference type="Gene3D" id="1.25.40.20">
    <property type="entry name" value="Ankyrin repeat-containing domain"/>
    <property type="match status" value="2"/>
</dbReference>
<sequence>MAPAAAAVCHSPPLFLAICAFQSGRYEAIQILLDCSTIEGIHGRVVVLDDVFVHAPSHNGHTGVHIHMDALPALMDVRRCAMAAILDNPRATADLHTMLPTFPHFREVVAEYAAFYGDVTLMEMICKHAKTWQPWVTLEMGPCTKSTRNPVRVCASHLYHLAAFNGHLPIVTILASLDQNDLRCGALTMYSDLEVAAERGHLTYAEQAIDFWVAMDDGRGAYWGLCNRVSKGIIQIPPRYFQHLNLLDIVAGNGRLDIARVLFQRRAPYSDAAIDHATTGGHLAMARYFHEMPESKCTTQAMDGAAANGHLKVVQFLHEYRQEGCTTDAMDVAARNGHDDVVRFLQSHREEGGTRKTLSAYITRGDLAMVKLTSGDKISSGSVNLAAALGHLAIAKHLVGDKQTTFAAPAIEAAVKHGHVAVVEYLHGQRPEMCVAKYMQVAYAANQVAIVEYFDSRRCQCCRYASRDDLLEPKPTKKRRRKH</sequence>
<gene>
    <name evidence="2" type="primary">Aste57867_24</name>
    <name evidence="1" type="ORF">As57867_000024</name>
    <name evidence="2" type="ORF">ASTE57867_24</name>
</gene>
<name>A0A485K466_9STRA</name>
<organism evidence="2 3">
    <name type="scientific">Aphanomyces stellatus</name>
    <dbReference type="NCBI Taxonomy" id="120398"/>
    <lineage>
        <taxon>Eukaryota</taxon>
        <taxon>Sar</taxon>
        <taxon>Stramenopiles</taxon>
        <taxon>Oomycota</taxon>
        <taxon>Saprolegniomycetes</taxon>
        <taxon>Saprolegniales</taxon>
        <taxon>Verrucalvaceae</taxon>
        <taxon>Aphanomyces</taxon>
    </lineage>
</organism>
<dbReference type="InterPro" id="IPR036770">
    <property type="entry name" value="Ankyrin_rpt-contain_sf"/>
</dbReference>
<accession>A0A485K466</accession>
<evidence type="ECO:0000313" key="2">
    <source>
        <dbReference type="EMBL" id="VFT77250.1"/>
    </source>
</evidence>
<dbReference type="InterPro" id="IPR052050">
    <property type="entry name" value="SecEffector_AnkRepeat"/>
</dbReference>
<dbReference type="PANTHER" id="PTHR46586:SF3">
    <property type="entry name" value="ANKYRIN REPEAT-CONTAINING PROTEIN"/>
    <property type="match status" value="1"/>
</dbReference>
<proteinExistence type="predicted"/>